<name>A0A5D3WQT2_9BACT</name>
<keyword evidence="3" id="KW-1185">Reference proteome</keyword>
<gene>
    <name evidence="2" type="ORF">EDC39_101321</name>
</gene>
<evidence type="ECO:0000313" key="3">
    <source>
        <dbReference type="Proteomes" id="UP000324159"/>
    </source>
</evidence>
<feature type="chain" id="PRO_5022689518" description="Methyl-accepting chemotaxis protein" evidence="1">
    <location>
        <begin position="27"/>
        <end position="199"/>
    </location>
</feature>
<feature type="signal peptide" evidence="1">
    <location>
        <begin position="1"/>
        <end position="26"/>
    </location>
</feature>
<accession>A0A5D3WQT2</accession>
<evidence type="ECO:0000313" key="2">
    <source>
        <dbReference type="EMBL" id="TYP00160.1"/>
    </source>
</evidence>
<evidence type="ECO:0000256" key="1">
    <source>
        <dbReference type="SAM" id="SignalP"/>
    </source>
</evidence>
<sequence length="199" mass="22588">MSVPGRIIIHSVIALYLILSPPAAPAADNLSSFDQKALRDARECSAQIIDQFELLLTSGQLTMAQLFDTFYIPIPNTNPQKFHTQYDQKLDGILRPILDDCLAREKRYIFVVAVDRNGYLPTHNAKYSQPLTGDPDVDTRRNRTKRIFNDRTGLAAARNIKPYLVQHYSRDTGETMADLSVPIFVRGRHWGALRIGYKK</sequence>
<proteinExistence type="predicted"/>
<reference evidence="2 3" key="1">
    <citation type="submission" date="2019-07" db="EMBL/GenBank/DDBJ databases">
        <title>Genomic Encyclopedia of Type Strains, Phase IV (KMG-IV): sequencing the most valuable type-strain genomes for metagenomic binning, comparative biology and taxonomic classification.</title>
        <authorList>
            <person name="Goeker M."/>
        </authorList>
    </citation>
    <scope>NUCLEOTIDE SEQUENCE [LARGE SCALE GENOMIC DNA]</scope>
    <source>
        <strain evidence="2 3">SS015</strain>
    </source>
</reference>
<protein>
    <recommendedName>
        <fullName evidence="4">Methyl-accepting chemotaxis protein</fullName>
    </recommendedName>
</protein>
<dbReference type="EMBL" id="VNIB01000001">
    <property type="protein sequence ID" value="TYP00160.1"/>
    <property type="molecule type" value="Genomic_DNA"/>
</dbReference>
<dbReference type="OrthoDB" id="9791237at2"/>
<evidence type="ECO:0008006" key="4">
    <source>
        <dbReference type="Google" id="ProtNLM"/>
    </source>
</evidence>
<comment type="caution">
    <text evidence="2">The sequence shown here is derived from an EMBL/GenBank/DDBJ whole genome shotgun (WGS) entry which is preliminary data.</text>
</comment>
<keyword evidence="1" id="KW-0732">Signal</keyword>
<dbReference type="AlphaFoldDB" id="A0A5D3WQT2"/>
<organism evidence="2 3">
    <name type="scientific">Geothermobacter ehrlichii</name>
    <dbReference type="NCBI Taxonomy" id="213224"/>
    <lineage>
        <taxon>Bacteria</taxon>
        <taxon>Pseudomonadati</taxon>
        <taxon>Thermodesulfobacteriota</taxon>
        <taxon>Desulfuromonadia</taxon>
        <taxon>Desulfuromonadales</taxon>
        <taxon>Geothermobacteraceae</taxon>
        <taxon>Geothermobacter</taxon>
    </lineage>
</organism>
<dbReference type="RefSeq" id="WP_148894344.1">
    <property type="nucleotide sequence ID" value="NZ_VNIB01000001.1"/>
</dbReference>
<dbReference type="Proteomes" id="UP000324159">
    <property type="component" value="Unassembled WGS sequence"/>
</dbReference>